<evidence type="ECO:0000256" key="1">
    <source>
        <dbReference type="SAM" id="MobiDB-lite"/>
    </source>
</evidence>
<dbReference type="KEGG" id="hyj:FHG12_12510"/>
<dbReference type="AlphaFoldDB" id="A0A5B8A2L0"/>
<gene>
    <name evidence="3" type="ORF">FHG12_12510</name>
</gene>
<evidence type="ECO:0000313" key="4">
    <source>
        <dbReference type="Proteomes" id="UP000305398"/>
    </source>
</evidence>
<feature type="region of interest" description="Disordered" evidence="1">
    <location>
        <begin position="133"/>
        <end position="177"/>
    </location>
</feature>
<reference evidence="3 4" key="1">
    <citation type="submission" date="2019-06" db="EMBL/GenBank/DDBJ databases">
        <authorList>
            <person name="Srinivasan S."/>
        </authorList>
    </citation>
    <scope>NUCLEOTIDE SEQUENCE [LARGE SCALE GENOMIC DNA]</scope>
    <source>
        <strain evidence="3 4">17J68-5</strain>
    </source>
</reference>
<dbReference type="RefSeq" id="WP_139516049.1">
    <property type="nucleotide sequence ID" value="NZ_CP040896.1"/>
</dbReference>
<feature type="signal peptide" evidence="2">
    <location>
        <begin position="1"/>
        <end position="19"/>
    </location>
</feature>
<protein>
    <recommendedName>
        <fullName evidence="5">DUF4296 domain-containing protein</fullName>
    </recommendedName>
</protein>
<dbReference type="EMBL" id="CP040896">
    <property type="protein sequence ID" value="QDA60875.1"/>
    <property type="molecule type" value="Genomic_DNA"/>
</dbReference>
<proteinExistence type="predicted"/>
<name>A0A5B8A2L0_9BACT</name>
<evidence type="ECO:0000256" key="2">
    <source>
        <dbReference type="SAM" id="SignalP"/>
    </source>
</evidence>
<accession>A0A5B8A2L0</accession>
<keyword evidence="2" id="KW-0732">Signal</keyword>
<evidence type="ECO:0008006" key="5">
    <source>
        <dbReference type="Google" id="ProtNLM"/>
    </source>
</evidence>
<sequence length="177" mass="19664">MPRLYFLLFLTGILFSAHAGLAQQNSDQLRTQATELTRQLAGHISLDDARTIKVRRLIYDRLIKESEVQQLYSNDPAMRSNKLREIEHDYALELKTVVNETQFSRYLALNPSAAAAIQPPAVAVTPATQQVQKSRTSLVPPAKARTAPQAKLKVAPTKDLPSKPRVGSSIRKPAHQS</sequence>
<dbReference type="OrthoDB" id="884913at2"/>
<evidence type="ECO:0000313" key="3">
    <source>
        <dbReference type="EMBL" id="QDA60875.1"/>
    </source>
</evidence>
<dbReference type="Proteomes" id="UP000305398">
    <property type="component" value="Chromosome"/>
</dbReference>
<organism evidence="3 4">
    <name type="scientific">Hymenobacter jejuensis</name>
    <dbReference type="NCBI Taxonomy" id="2502781"/>
    <lineage>
        <taxon>Bacteria</taxon>
        <taxon>Pseudomonadati</taxon>
        <taxon>Bacteroidota</taxon>
        <taxon>Cytophagia</taxon>
        <taxon>Cytophagales</taxon>
        <taxon>Hymenobacteraceae</taxon>
        <taxon>Hymenobacter</taxon>
    </lineage>
</organism>
<feature type="chain" id="PRO_5023031230" description="DUF4296 domain-containing protein" evidence="2">
    <location>
        <begin position="20"/>
        <end position="177"/>
    </location>
</feature>
<keyword evidence="4" id="KW-1185">Reference proteome</keyword>